<accession>A0AA94KZV5</accession>
<evidence type="ECO:0000313" key="4">
    <source>
        <dbReference type="Proteomes" id="UP000198506"/>
    </source>
</evidence>
<dbReference type="Proteomes" id="UP000198506">
    <property type="component" value="Unassembled WGS sequence"/>
</dbReference>
<dbReference type="EMBL" id="FOZN01000003">
    <property type="protein sequence ID" value="SFS14376.1"/>
    <property type="molecule type" value="Genomic_DNA"/>
</dbReference>
<keyword evidence="4" id="KW-1185">Reference proteome</keyword>
<keyword evidence="2" id="KW-1133">Transmembrane helix</keyword>
<feature type="region of interest" description="Disordered" evidence="1">
    <location>
        <begin position="62"/>
        <end position="96"/>
    </location>
</feature>
<dbReference type="RefSeq" id="WP_092918131.1">
    <property type="nucleotide sequence ID" value="NZ_FOZN01000003.1"/>
</dbReference>
<keyword evidence="2" id="KW-0472">Membrane</keyword>
<comment type="caution">
    <text evidence="3">The sequence shown here is derived from an EMBL/GenBank/DDBJ whole genome shotgun (WGS) entry which is preliminary data.</text>
</comment>
<evidence type="ECO:0000256" key="1">
    <source>
        <dbReference type="SAM" id="MobiDB-lite"/>
    </source>
</evidence>
<feature type="transmembrane region" description="Helical" evidence="2">
    <location>
        <begin position="20"/>
        <end position="40"/>
    </location>
</feature>
<organism evidence="3 4">
    <name type="scientific">Agrococcus baldri</name>
    <dbReference type="NCBI Taxonomy" id="153730"/>
    <lineage>
        <taxon>Bacteria</taxon>
        <taxon>Bacillati</taxon>
        <taxon>Actinomycetota</taxon>
        <taxon>Actinomycetes</taxon>
        <taxon>Micrococcales</taxon>
        <taxon>Microbacteriaceae</taxon>
        <taxon>Agrococcus</taxon>
    </lineage>
</organism>
<proteinExistence type="predicted"/>
<evidence type="ECO:0000256" key="2">
    <source>
        <dbReference type="SAM" id="Phobius"/>
    </source>
</evidence>
<reference evidence="3 4" key="1">
    <citation type="submission" date="2016-10" db="EMBL/GenBank/DDBJ databases">
        <authorList>
            <person name="Varghese N."/>
            <person name="Submissions S."/>
        </authorList>
    </citation>
    <scope>NUCLEOTIDE SEQUENCE [LARGE SCALE GENOMIC DNA]</scope>
    <source>
        <strain evidence="3 4">IAM 15147</strain>
    </source>
</reference>
<sequence length="96" mass="10441">MHALFLEELPYDPNQVTPGVIGFAVTAIVAVAVMLLMWDFNRRVRRINDREEAKERLLAEMAAAQGSTAEDGGAVQEAQAAETERGASESPDDPRA</sequence>
<dbReference type="AlphaFoldDB" id="A0AA94KZV5"/>
<feature type="compositionally biased region" description="Basic and acidic residues" evidence="1">
    <location>
        <begin position="82"/>
        <end position="96"/>
    </location>
</feature>
<protein>
    <submittedName>
        <fullName evidence="3">Uncharacterized protein</fullName>
    </submittedName>
</protein>
<keyword evidence="2" id="KW-0812">Transmembrane</keyword>
<gene>
    <name evidence="3" type="ORF">SAMN04487783_1829</name>
</gene>
<evidence type="ECO:0000313" key="3">
    <source>
        <dbReference type="EMBL" id="SFS14376.1"/>
    </source>
</evidence>
<name>A0AA94KZV5_9MICO</name>